<dbReference type="InterPro" id="IPR029479">
    <property type="entry name" value="Nitroreductase"/>
</dbReference>
<dbReference type="PANTHER" id="PTHR43673:SF10">
    <property type="entry name" value="NADH DEHYDROGENASE_NAD(P)H NITROREDUCTASE XCC3605-RELATED"/>
    <property type="match status" value="1"/>
</dbReference>
<gene>
    <name evidence="4" type="ORF">LCGC14_2960060</name>
</gene>
<protein>
    <recommendedName>
        <fullName evidence="3">Nitroreductase domain-containing protein</fullName>
    </recommendedName>
</protein>
<dbReference type="PANTHER" id="PTHR43673">
    <property type="entry name" value="NAD(P)H NITROREDUCTASE YDGI-RELATED"/>
    <property type="match status" value="1"/>
</dbReference>
<dbReference type="CDD" id="cd02062">
    <property type="entry name" value="Nitro_FMN_reductase"/>
    <property type="match status" value="1"/>
</dbReference>
<feature type="domain" description="Nitroreductase" evidence="3">
    <location>
        <begin position="14"/>
        <end position="70"/>
    </location>
</feature>
<organism evidence="4">
    <name type="scientific">marine sediment metagenome</name>
    <dbReference type="NCBI Taxonomy" id="412755"/>
    <lineage>
        <taxon>unclassified sequences</taxon>
        <taxon>metagenomes</taxon>
        <taxon>ecological metagenomes</taxon>
    </lineage>
</organism>
<evidence type="ECO:0000259" key="3">
    <source>
        <dbReference type="Pfam" id="PF00881"/>
    </source>
</evidence>
<name>A0A0F8XDC6_9ZZZZ</name>
<reference evidence="4" key="1">
    <citation type="journal article" date="2015" name="Nature">
        <title>Complex archaea that bridge the gap between prokaryotes and eukaryotes.</title>
        <authorList>
            <person name="Spang A."/>
            <person name="Saw J.H."/>
            <person name="Jorgensen S.L."/>
            <person name="Zaremba-Niedzwiedzka K."/>
            <person name="Martijn J."/>
            <person name="Lind A.E."/>
            <person name="van Eijk R."/>
            <person name="Schleper C."/>
            <person name="Guy L."/>
            <person name="Ettema T.J."/>
        </authorList>
    </citation>
    <scope>NUCLEOTIDE SEQUENCE</scope>
</reference>
<dbReference type="SUPFAM" id="SSF55469">
    <property type="entry name" value="FMN-dependent nitroreductase-like"/>
    <property type="match status" value="1"/>
</dbReference>
<dbReference type="AlphaFoldDB" id="A0A0F8XDC6"/>
<dbReference type="EMBL" id="LAZR01059891">
    <property type="protein sequence ID" value="KKK66838.1"/>
    <property type="molecule type" value="Genomic_DNA"/>
</dbReference>
<comment type="similarity">
    <text evidence="1">Belongs to the nitroreductase family.</text>
</comment>
<dbReference type="Pfam" id="PF00881">
    <property type="entry name" value="Nitroreductase"/>
    <property type="match status" value="2"/>
</dbReference>
<evidence type="ECO:0000256" key="2">
    <source>
        <dbReference type="ARBA" id="ARBA00023002"/>
    </source>
</evidence>
<evidence type="ECO:0000313" key="4">
    <source>
        <dbReference type="EMBL" id="KKK66838.1"/>
    </source>
</evidence>
<proteinExistence type="inferred from homology"/>
<sequence length="170" mass="19450">KFKMIDPKVLLDFIKERRSIRAFQSKTIPENEIEMILEAGRWAPSASNRQPWQFIIIKSKEMLEKVARVARYGKFISEASFAVAIVGKPRTSHNWYVIDTSLVSMNMMLMAWSLGIGTCWIGSMNKEKAKQVLGLGVNDYLLTVLPFGYIQGDKPYPTYRKPLSDITKDL</sequence>
<feature type="non-terminal residue" evidence="4">
    <location>
        <position position="1"/>
    </location>
</feature>
<dbReference type="GO" id="GO:0016491">
    <property type="term" value="F:oxidoreductase activity"/>
    <property type="evidence" value="ECO:0007669"/>
    <property type="project" value="UniProtKB-KW"/>
</dbReference>
<feature type="domain" description="Nitroreductase" evidence="3">
    <location>
        <begin position="72"/>
        <end position="149"/>
    </location>
</feature>
<comment type="caution">
    <text evidence="4">The sequence shown here is derived from an EMBL/GenBank/DDBJ whole genome shotgun (WGS) entry which is preliminary data.</text>
</comment>
<accession>A0A0F8XDC6</accession>
<dbReference type="InterPro" id="IPR000415">
    <property type="entry name" value="Nitroreductase-like"/>
</dbReference>
<keyword evidence="2" id="KW-0560">Oxidoreductase</keyword>
<dbReference type="Gene3D" id="3.40.109.10">
    <property type="entry name" value="NADH Oxidase"/>
    <property type="match status" value="1"/>
</dbReference>
<evidence type="ECO:0000256" key="1">
    <source>
        <dbReference type="ARBA" id="ARBA00007118"/>
    </source>
</evidence>